<dbReference type="Proteomes" id="UP001056384">
    <property type="component" value="Chromosome 16"/>
</dbReference>
<reference evidence="2" key="1">
    <citation type="submission" date="2022-06" db="EMBL/GenBank/DDBJ databases">
        <title>Complete genome sequences of two strains of the flax pathogen Septoria linicola.</title>
        <authorList>
            <person name="Lapalu N."/>
            <person name="Simon A."/>
            <person name="Demenou B."/>
            <person name="Paumier D."/>
            <person name="Guillot M.-P."/>
            <person name="Gout L."/>
            <person name="Valade R."/>
        </authorList>
    </citation>
    <scope>NUCLEOTIDE SEQUENCE</scope>
    <source>
        <strain evidence="2">SE15195</strain>
    </source>
</reference>
<evidence type="ECO:0000256" key="1">
    <source>
        <dbReference type="SAM" id="MobiDB-lite"/>
    </source>
</evidence>
<evidence type="ECO:0000313" key="3">
    <source>
        <dbReference type="Proteomes" id="UP001056384"/>
    </source>
</evidence>
<organism evidence="2 3">
    <name type="scientific">Septoria linicola</name>
    <dbReference type="NCBI Taxonomy" id="215465"/>
    <lineage>
        <taxon>Eukaryota</taxon>
        <taxon>Fungi</taxon>
        <taxon>Dikarya</taxon>
        <taxon>Ascomycota</taxon>
        <taxon>Pezizomycotina</taxon>
        <taxon>Dothideomycetes</taxon>
        <taxon>Dothideomycetidae</taxon>
        <taxon>Mycosphaerellales</taxon>
        <taxon>Mycosphaerellaceae</taxon>
        <taxon>Septoria</taxon>
    </lineage>
</organism>
<dbReference type="EMBL" id="CP099433">
    <property type="protein sequence ID" value="USW59746.1"/>
    <property type="molecule type" value="Genomic_DNA"/>
</dbReference>
<protein>
    <submittedName>
        <fullName evidence="2">Uncharacterized protein</fullName>
    </submittedName>
</protein>
<evidence type="ECO:0000313" key="2">
    <source>
        <dbReference type="EMBL" id="USW59746.1"/>
    </source>
</evidence>
<feature type="region of interest" description="Disordered" evidence="1">
    <location>
        <begin position="229"/>
        <end position="289"/>
    </location>
</feature>
<feature type="compositionally biased region" description="Polar residues" evidence="1">
    <location>
        <begin position="317"/>
        <end position="341"/>
    </location>
</feature>
<feature type="region of interest" description="Disordered" evidence="1">
    <location>
        <begin position="307"/>
        <end position="432"/>
    </location>
</feature>
<accession>A0A9Q9EQE8</accession>
<feature type="compositionally biased region" description="Low complexity" evidence="1">
    <location>
        <begin position="381"/>
        <end position="398"/>
    </location>
</feature>
<gene>
    <name evidence="2" type="ORF">Slin15195_G130650</name>
</gene>
<feature type="compositionally biased region" description="Polar residues" evidence="1">
    <location>
        <begin position="229"/>
        <end position="242"/>
    </location>
</feature>
<name>A0A9Q9EQE8_9PEZI</name>
<feature type="compositionally biased region" description="Polar residues" evidence="1">
    <location>
        <begin position="269"/>
        <end position="289"/>
    </location>
</feature>
<proteinExistence type="predicted"/>
<keyword evidence="3" id="KW-1185">Reference proteome</keyword>
<dbReference type="AlphaFoldDB" id="A0A9Q9EQE8"/>
<sequence>MTSDQFRVTLNSTSPFIWYGLSRPDDYIVSSSNAPPSTSITTLQSAITTPRPLTRAGALSRVIPESVSGFFGGVRNRQMTATAAGGAAAATDRSRIHLASDQKRRVFEVMIQSEHGKWWQQQQHGGESTSTNHPSTLLGSVQRRIGIGKGKEEDEVNRFLARLVMAAWPLLEVEQSSGGGNSSSSTGWRQSENRRLAMGMTQAVVLWLDTSKAQEEWFAFVDRHKISRSSAVTGSGAEQQPYSEGGKVASSSAQLQPEKPRSTIGYPTLPQQQVAAPSRSKTVYPSLLPPTSTEPAFATTIHQSTFTLPPTAGPVGQSLTPSVQAGPSSQPTSSPTINTKPTHYLKKPTLPSASKTPAEDAAPPFLSSKLPHATNAERRCSSTSSQPSPSGLAAIKARIAADKASQHSNIVARREKSHNAEGTPAGETRVEG</sequence>